<dbReference type="EMBL" id="GU180080">
    <property type="protein sequence ID" value="ADM94958.1"/>
    <property type="molecule type" value="Genomic_DNA"/>
</dbReference>
<dbReference type="InterPro" id="IPR009620">
    <property type="entry name" value="UPF0236"/>
</dbReference>
<evidence type="ECO:0000313" key="2">
    <source>
        <dbReference type="EMBL" id="ADM94958.1"/>
    </source>
</evidence>
<name>G3BMK0_9BACT</name>
<dbReference type="NCBIfam" id="NF033529">
    <property type="entry name" value="transpos_ISLre2"/>
    <property type="match status" value="1"/>
</dbReference>
<protein>
    <recommendedName>
        <fullName evidence="3">ISLre2 family transposase</fullName>
    </recommendedName>
</protein>
<reference evidence="2" key="1">
    <citation type="submission" date="2009-11" db="EMBL/GenBank/DDBJ databases">
        <title>Microbial diversity profiles of fluids from low-temperature petroleum reservoirs with and without exogenous water perturbation.</title>
        <authorList>
            <person name="Pham V.D."/>
            <person name="Hnatow L.L."/>
            <person name="Zhang S."/>
            <person name="Fallon R.D."/>
            <person name="DeLong E.F."/>
            <person name="Keeler S.J."/>
        </authorList>
    </citation>
    <scope>NUCLEOTIDE SEQUENCE</scope>
</reference>
<dbReference type="AlphaFoldDB" id="G3BMK0"/>
<comment type="similarity">
    <text evidence="1">Belongs to the UPF0236 family.</text>
</comment>
<evidence type="ECO:0008006" key="3">
    <source>
        <dbReference type="Google" id="ProtNLM"/>
    </source>
</evidence>
<sequence>MKELQLTITLPSLQVTIPEDQVNFQYLEKFVFQLVKIIGQHILTEILQFLDNRLREERQRGELSNCGKRRKYLLTLLGNITYQKHLYQDKEGQYHCLLDEKLGLKSNQRMSTPYQKITGLFSFTAGSYRNAQRFLEYCYGDSVSFETIRQQVQRQGSQIQRQEAEAFDQQLEETLRPTTTFTPKASSGETLYLEVDGTMIHLQQQKKKKAELKLAIIHRGKEKRYPAGNSEAKKLKDKLAYAGLGPADEFMAQVSLLADEKYQLSDHNLILVGGDGATWGKEGAQDYFPNSIYQLCPFHLKRKLIQHLSYNRRRKSEISSLLGEGNISEALLLLEEEKDQNPQRKDELNELITYLVNNAEGIKAIDRLKERGLPVDTMGAIEGNIDKILANRFKKRGMSWSLSGALNLAKVGQLIINNDWDSFWPAEEEVIFKQIEPKKEVHLAQEDKYDRKYSLPVLVGPHQDRTWVKQLKELVSI</sequence>
<evidence type="ECO:0000256" key="1">
    <source>
        <dbReference type="ARBA" id="ARBA00006539"/>
    </source>
</evidence>
<accession>G3BMK0</accession>
<proteinExistence type="inferred from homology"/>
<organism evidence="2">
    <name type="scientific">uncultured Atribacterota bacterium</name>
    <dbReference type="NCBI Taxonomy" id="263865"/>
    <lineage>
        <taxon>Bacteria</taxon>
        <taxon>Pseudomonadati</taxon>
        <taxon>Atribacterota</taxon>
        <taxon>environmental samples</taxon>
    </lineage>
</organism>
<dbReference type="Pfam" id="PF06782">
    <property type="entry name" value="UPF0236"/>
    <property type="match status" value="1"/>
</dbReference>